<organism evidence="1 2">
    <name type="scientific">Dentiscutata erythropus</name>
    <dbReference type="NCBI Taxonomy" id="1348616"/>
    <lineage>
        <taxon>Eukaryota</taxon>
        <taxon>Fungi</taxon>
        <taxon>Fungi incertae sedis</taxon>
        <taxon>Mucoromycota</taxon>
        <taxon>Glomeromycotina</taxon>
        <taxon>Glomeromycetes</taxon>
        <taxon>Diversisporales</taxon>
        <taxon>Gigasporaceae</taxon>
        <taxon>Dentiscutata</taxon>
    </lineage>
</organism>
<protein>
    <submittedName>
        <fullName evidence="1">7510_t:CDS:1</fullName>
    </submittedName>
</protein>
<feature type="non-terminal residue" evidence="1">
    <location>
        <position position="1"/>
    </location>
</feature>
<accession>A0A9N8WRZ0</accession>
<dbReference type="Proteomes" id="UP000789405">
    <property type="component" value="Unassembled WGS sequence"/>
</dbReference>
<name>A0A9N8WRZ0_9GLOM</name>
<evidence type="ECO:0000313" key="2">
    <source>
        <dbReference type="Proteomes" id="UP000789405"/>
    </source>
</evidence>
<reference evidence="1" key="1">
    <citation type="submission" date="2021-06" db="EMBL/GenBank/DDBJ databases">
        <authorList>
            <person name="Kallberg Y."/>
            <person name="Tangrot J."/>
            <person name="Rosling A."/>
        </authorList>
    </citation>
    <scope>NUCLEOTIDE SEQUENCE</scope>
    <source>
        <strain evidence="1">MA453B</strain>
    </source>
</reference>
<proteinExistence type="predicted"/>
<dbReference type="EMBL" id="CAJVPY010000840">
    <property type="protein sequence ID" value="CAG8494575.1"/>
    <property type="molecule type" value="Genomic_DNA"/>
</dbReference>
<dbReference type="OrthoDB" id="10380260at2759"/>
<dbReference type="AlphaFoldDB" id="A0A9N8WRZ0"/>
<comment type="caution">
    <text evidence="1">The sequence shown here is derived from an EMBL/GenBank/DDBJ whole genome shotgun (WGS) entry which is preliminary data.</text>
</comment>
<sequence length="58" mass="6929">MVSFKKKNSFHFKRFEIDGLGYDSMSYGYPPYRNYRKYETVKCGDADSYSLKYSDSEQ</sequence>
<evidence type="ECO:0000313" key="1">
    <source>
        <dbReference type="EMBL" id="CAG8494575.1"/>
    </source>
</evidence>
<keyword evidence="2" id="KW-1185">Reference proteome</keyword>
<gene>
    <name evidence="1" type="ORF">DERYTH_LOCUS2585</name>
</gene>